<protein>
    <submittedName>
        <fullName evidence="6">ABC-type cobalt transport system, permease component CbiQ</fullName>
    </submittedName>
</protein>
<reference evidence="6 7" key="1">
    <citation type="submission" date="2014-03" db="EMBL/GenBank/DDBJ databases">
        <title>Genomics of Bifidobacteria.</title>
        <authorList>
            <person name="Ventura M."/>
            <person name="Milani C."/>
            <person name="Lugli G.A."/>
        </authorList>
    </citation>
    <scope>NUCLEOTIDE SEQUENCE [LARGE SCALE GENOMIC DNA]</scope>
    <source>
        <strain evidence="6 7">LMG 11592</strain>
    </source>
</reference>
<gene>
    <name evidence="6" type="ORF">BMIN_0478</name>
</gene>
<dbReference type="InterPro" id="IPR003339">
    <property type="entry name" value="ABC/ECF_trnsptr_transmembrane"/>
</dbReference>
<evidence type="ECO:0000256" key="1">
    <source>
        <dbReference type="ARBA" id="ARBA00004141"/>
    </source>
</evidence>
<dbReference type="Proteomes" id="UP000029014">
    <property type="component" value="Unassembled WGS sequence"/>
</dbReference>
<accession>A0A087BNI0</accession>
<organism evidence="6 7">
    <name type="scientific">Bifidobacterium minimum</name>
    <dbReference type="NCBI Taxonomy" id="1693"/>
    <lineage>
        <taxon>Bacteria</taxon>
        <taxon>Bacillati</taxon>
        <taxon>Actinomycetota</taxon>
        <taxon>Actinomycetes</taxon>
        <taxon>Bifidobacteriales</taxon>
        <taxon>Bifidobacteriaceae</taxon>
        <taxon>Bifidobacterium</taxon>
    </lineage>
</organism>
<proteinExistence type="predicted"/>
<evidence type="ECO:0000256" key="5">
    <source>
        <dbReference type="SAM" id="Phobius"/>
    </source>
</evidence>
<dbReference type="CDD" id="cd16914">
    <property type="entry name" value="EcfT"/>
    <property type="match status" value="1"/>
</dbReference>
<dbReference type="STRING" id="1693.BMIN_0478"/>
<evidence type="ECO:0000256" key="4">
    <source>
        <dbReference type="ARBA" id="ARBA00023136"/>
    </source>
</evidence>
<dbReference type="GO" id="GO:0005886">
    <property type="term" value="C:plasma membrane"/>
    <property type="evidence" value="ECO:0007669"/>
    <property type="project" value="UniProtKB-ARBA"/>
</dbReference>
<feature type="transmembrane region" description="Helical" evidence="5">
    <location>
        <begin position="51"/>
        <end position="68"/>
    </location>
</feature>
<keyword evidence="3 5" id="KW-1133">Transmembrane helix</keyword>
<comment type="caution">
    <text evidence="6">The sequence shown here is derived from an EMBL/GenBank/DDBJ whole genome shotgun (WGS) entry which is preliminary data.</text>
</comment>
<comment type="subcellular location">
    <subcellularLocation>
        <location evidence="1">Membrane</location>
        <topology evidence="1">Multi-pass membrane protein</topology>
    </subcellularLocation>
</comment>
<dbReference type="eggNOG" id="COG0619">
    <property type="taxonomic scope" value="Bacteria"/>
</dbReference>
<dbReference type="RefSeq" id="WP_051913499.1">
    <property type="nucleotide sequence ID" value="NZ_JGZD01000009.1"/>
</dbReference>
<keyword evidence="4 5" id="KW-0472">Membrane</keyword>
<sequence>MILSGLCLWLVYATVGILTQMLPGLMAGYWMVSSISVGELAAALQRMRVPLSVTVPLTVMFRFFPTAVSQRRAIRDAMSMRGVRWGGGKAVQMVEYRVIPLMAGAIRSADELSPGRGHPWSGVGSEPYEHRAHRILRV</sequence>
<evidence type="ECO:0000313" key="7">
    <source>
        <dbReference type="Proteomes" id="UP000029014"/>
    </source>
</evidence>
<keyword evidence="2 5" id="KW-0812">Transmembrane</keyword>
<dbReference type="Pfam" id="PF02361">
    <property type="entry name" value="CbiQ"/>
    <property type="match status" value="1"/>
</dbReference>
<feature type="transmembrane region" description="Helical" evidence="5">
    <location>
        <begin position="7"/>
        <end position="31"/>
    </location>
</feature>
<dbReference type="AlphaFoldDB" id="A0A087BNI0"/>
<keyword evidence="7" id="KW-1185">Reference proteome</keyword>
<evidence type="ECO:0000256" key="2">
    <source>
        <dbReference type="ARBA" id="ARBA00022692"/>
    </source>
</evidence>
<evidence type="ECO:0000256" key="3">
    <source>
        <dbReference type="ARBA" id="ARBA00022989"/>
    </source>
</evidence>
<name>A0A087BNI0_9BIFI</name>
<evidence type="ECO:0000313" key="6">
    <source>
        <dbReference type="EMBL" id="KFI72580.1"/>
    </source>
</evidence>
<dbReference type="EMBL" id="JGZD01000009">
    <property type="protein sequence ID" value="KFI72580.1"/>
    <property type="molecule type" value="Genomic_DNA"/>
</dbReference>